<keyword evidence="8" id="KW-0347">Helicase</keyword>
<dbReference type="InterPro" id="IPR045028">
    <property type="entry name" value="DinG/Rad3-like"/>
</dbReference>
<dbReference type="InterPro" id="IPR006554">
    <property type="entry name" value="Helicase-like_DEXD_c2"/>
</dbReference>
<dbReference type="SMART" id="SM00488">
    <property type="entry name" value="DEXDc2"/>
    <property type="match status" value="1"/>
</dbReference>
<evidence type="ECO:0000256" key="10">
    <source>
        <dbReference type="ARBA" id="ARBA00023004"/>
    </source>
</evidence>
<dbReference type="EMBL" id="MIZA01000009">
    <property type="protein sequence ID" value="OIR20685.1"/>
    <property type="molecule type" value="Genomic_DNA"/>
</dbReference>
<evidence type="ECO:0000313" key="20">
    <source>
        <dbReference type="Proteomes" id="UP000183080"/>
    </source>
</evidence>
<keyword evidence="11" id="KW-0411">Iron-sulfur</keyword>
<dbReference type="SMART" id="SM00487">
    <property type="entry name" value="DEXDc"/>
    <property type="match status" value="1"/>
</dbReference>
<evidence type="ECO:0000313" key="19">
    <source>
        <dbReference type="EMBL" id="OIR20685.1"/>
    </source>
</evidence>
<dbReference type="InterPro" id="IPR014013">
    <property type="entry name" value="Helic_SF1/SF2_ATP-bd_DinG/Rad3"/>
</dbReference>
<keyword evidence="5" id="KW-0547">Nucleotide-binding</keyword>
<keyword evidence="12" id="KW-0238">DNA-binding</keyword>
<dbReference type="Gene3D" id="1.10.275.40">
    <property type="match status" value="1"/>
</dbReference>
<name>A0A1J5TVZ9_9ARCH</name>
<dbReference type="InterPro" id="IPR010614">
    <property type="entry name" value="RAD3-like_helicase_DEAD"/>
</dbReference>
<evidence type="ECO:0000256" key="16">
    <source>
        <dbReference type="ARBA" id="ARBA00048954"/>
    </source>
</evidence>
<dbReference type="PANTHER" id="PTHR11472:SF34">
    <property type="entry name" value="REGULATOR OF TELOMERE ELONGATION HELICASE 1"/>
    <property type="match status" value="1"/>
</dbReference>
<evidence type="ECO:0000256" key="7">
    <source>
        <dbReference type="ARBA" id="ARBA00022801"/>
    </source>
</evidence>
<dbReference type="PANTHER" id="PTHR11472">
    <property type="entry name" value="DNA REPAIR DEAD HELICASE RAD3/XP-D SUBFAMILY MEMBER"/>
    <property type="match status" value="1"/>
</dbReference>
<dbReference type="SMART" id="SM00491">
    <property type="entry name" value="HELICc2"/>
    <property type="match status" value="1"/>
</dbReference>
<protein>
    <recommendedName>
        <fullName evidence="15">DNA 5'-3' helicase</fullName>
        <ecNumber evidence="15">5.6.2.3</ecNumber>
    </recommendedName>
</protein>
<evidence type="ECO:0000259" key="17">
    <source>
        <dbReference type="PROSITE" id="PS51192"/>
    </source>
</evidence>
<dbReference type="AlphaFoldDB" id="A0A1J5TVZ9"/>
<reference evidence="19 20" key="1">
    <citation type="submission" date="2016-08" db="EMBL/GenBank/DDBJ databases">
        <title>New Insights into Marine Group III Euryarchaeota, from dark to light.</title>
        <authorList>
            <person name="Haro-Moreno J.M."/>
            <person name="Rodriguez-Valera F."/>
            <person name="Lopez-Garcia P."/>
            <person name="Moreira D."/>
            <person name="Martin-Cuadrado A.B."/>
        </authorList>
    </citation>
    <scope>NUCLEOTIDE SEQUENCE [LARGE SCALE GENOMIC DNA]</scope>
    <source>
        <strain evidence="19">CG-Epi1</strain>
    </source>
</reference>
<feature type="domain" description="Helicase ATP-binding" evidence="18">
    <location>
        <begin position="1"/>
        <end position="275"/>
    </location>
</feature>
<evidence type="ECO:0000256" key="11">
    <source>
        <dbReference type="ARBA" id="ARBA00023014"/>
    </source>
</evidence>
<proteinExistence type="inferred from homology"/>
<evidence type="ECO:0000256" key="12">
    <source>
        <dbReference type="ARBA" id="ARBA00023125"/>
    </source>
</evidence>
<dbReference type="GO" id="GO:0003677">
    <property type="term" value="F:DNA binding"/>
    <property type="evidence" value="ECO:0007669"/>
    <property type="project" value="UniProtKB-KW"/>
</dbReference>
<dbReference type="GO" id="GO:0005524">
    <property type="term" value="F:ATP binding"/>
    <property type="evidence" value="ECO:0007669"/>
    <property type="project" value="UniProtKB-KW"/>
</dbReference>
<dbReference type="Gene3D" id="3.40.50.300">
    <property type="entry name" value="P-loop containing nucleotide triphosphate hydrolases"/>
    <property type="match status" value="2"/>
</dbReference>
<dbReference type="InterPro" id="IPR010643">
    <property type="entry name" value="HBB"/>
</dbReference>
<dbReference type="InterPro" id="IPR006555">
    <property type="entry name" value="ATP-dep_Helicase_C"/>
</dbReference>
<gene>
    <name evidence="19" type="ORF">BD935_04690</name>
</gene>
<dbReference type="STRING" id="1888995.BD935_04690"/>
<organism evidence="19 20">
    <name type="scientific">Marine Group III euryarchaeote CG-Epi1</name>
    <dbReference type="NCBI Taxonomy" id="1888995"/>
    <lineage>
        <taxon>Archaea</taxon>
        <taxon>Methanobacteriati</taxon>
        <taxon>Thermoplasmatota</taxon>
        <taxon>Thermoplasmata</taxon>
        <taxon>Candidatus Thermoprofundales</taxon>
    </lineage>
</organism>
<dbReference type="InterPro" id="IPR027417">
    <property type="entry name" value="P-loop_NTPase"/>
</dbReference>
<dbReference type="InterPro" id="IPR014001">
    <property type="entry name" value="Helicase_ATP-bd"/>
</dbReference>
<dbReference type="Proteomes" id="UP000183080">
    <property type="component" value="Unassembled WGS sequence"/>
</dbReference>
<dbReference type="GO" id="GO:0006281">
    <property type="term" value="P:DNA repair"/>
    <property type="evidence" value="ECO:0007669"/>
    <property type="project" value="UniProtKB-KW"/>
</dbReference>
<dbReference type="Pfam" id="PF13307">
    <property type="entry name" value="Helicase_C_2"/>
    <property type="match status" value="1"/>
</dbReference>
<dbReference type="PROSITE" id="PS51192">
    <property type="entry name" value="HELICASE_ATP_BIND_1"/>
    <property type="match status" value="1"/>
</dbReference>
<feature type="domain" description="Helicase ATP-binding" evidence="17">
    <location>
        <begin position="19"/>
        <end position="274"/>
    </location>
</feature>
<evidence type="ECO:0000256" key="8">
    <source>
        <dbReference type="ARBA" id="ARBA00022806"/>
    </source>
</evidence>
<evidence type="ECO:0000256" key="1">
    <source>
        <dbReference type="ARBA" id="ARBA00001966"/>
    </source>
</evidence>
<evidence type="ECO:0000256" key="13">
    <source>
        <dbReference type="ARBA" id="ARBA00023204"/>
    </source>
</evidence>
<comment type="cofactor">
    <cofactor evidence="1">
        <name>[4Fe-4S] cluster</name>
        <dbReference type="ChEBI" id="CHEBI:49883"/>
    </cofactor>
</comment>
<dbReference type="GO" id="GO:0043139">
    <property type="term" value="F:5'-3' DNA helicase activity"/>
    <property type="evidence" value="ECO:0007669"/>
    <property type="project" value="UniProtKB-EC"/>
</dbReference>
<keyword evidence="7" id="KW-0378">Hydrolase</keyword>
<dbReference type="SUPFAM" id="SSF52540">
    <property type="entry name" value="P-loop containing nucleoside triphosphate hydrolases"/>
    <property type="match status" value="1"/>
</dbReference>
<evidence type="ECO:0000256" key="9">
    <source>
        <dbReference type="ARBA" id="ARBA00022840"/>
    </source>
</evidence>
<evidence type="ECO:0000256" key="3">
    <source>
        <dbReference type="ARBA" id="ARBA00022485"/>
    </source>
</evidence>
<evidence type="ECO:0000256" key="6">
    <source>
        <dbReference type="ARBA" id="ARBA00022763"/>
    </source>
</evidence>
<dbReference type="Pfam" id="PF06777">
    <property type="entry name" value="HBB"/>
    <property type="match status" value="1"/>
</dbReference>
<dbReference type="Gene3D" id="1.10.30.20">
    <property type="entry name" value="Bacterial XPD DNA helicase, FeS cluster domain"/>
    <property type="match status" value="1"/>
</dbReference>
<keyword evidence="9" id="KW-0067">ATP-binding</keyword>
<evidence type="ECO:0000256" key="2">
    <source>
        <dbReference type="ARBA" id="ARBA00009146"/>
    </source>
</evidence>
<keyword evidence="13" id="KW-0234">DNA repair</keyword>
<keyword evidence="10" id="KW-0408">Iron</keyword>
<comment type="catalytic activity">
    <reaction evidence="16">
        <text>ATP + H2O = ADP + phosphate + H(+)</text>
        <dbReference type="Rhea" id="RHEA:13065"/>
        <dbReference type="ChEBI" id="CHEBI:15377"/>
        <dbReference type="ChEBI" id="CHEBI:15378"/>
        <dbReference type="ChEBI" id="CHEBI:30616"/>
        <dbReference type="ChEBI" id="CHEBI:43474"/>
        <dbReference type="ChEBI" id="CHEBI:456216"/>
        <dbReference type="EC" id="5.6.2.3"/>
    </reaction>
</comment>
<keyword evidence="6" id="KW-0227">DNA damage</keyword>
<dbReference type="EC" id="5.6.2.3" evidence="15"/>
<evidence type="ECO:0000256" key="14">
    <source>
        <dbReference type="ARBA" id="ARBA00023235"/>
    </source>
</evidence>
<dbReference type="InterPro" id="IPR042493">
    <property type="entry name" value="XPD_DNA_FeS"/>
</dbReference>
<keyword evidence="14" id="KW-0413">Isomerase</keyword>
<evidence type="ECO:0000256" key="15">
    <source>
        <dbReference type="ARBA" id="ARBA00044969"/>
    </source>
</evidence>
<comment type="caution">
    <text evidence="19">The sequence shown here is derived from an EMBL/GenBank/DDBJ whole genome shotgun (WGS) entry which is preliminary data.</text>
</comment>
<keyword evidence="4" id="KW-0479">Metal-binding</keyword>
<accession>A0A1J5TVZ9</accession>
<dbReference type="GO" id="GO:0046872">
    <property type="term" value="F:metal ion binding"/>
    <property type="evidence" value="ECO:0007669"/>
    <property type="project" value="UniProtKB-KW"/>
</dbReference>
<evidence type="ECO:0000256" key="4">
    <source>
        <dbReference type="ARBA" id="ARBA00022723"/>
    </source>
</evidence>
<comment type="similarity">
    <text evidence="2">Belongs to the helicase family. RAD3/XPD subfamily.</text>
</comment>
<dbReference type="GO" id="GO:0051539">
    <property type="term" value="F:4 iron, 4 sulfur cluster binding"/>
    <property type="evidence" value="ECO:0007669"/>
    <property type="project" value="UniProtKB-KW"/>
</dbReference>
<dbReference type="PROSITE" id="PS51193">
    <property type="entry name" value="HELICASE_ATP_BIND_2"/>
    <property type="match status" value="1"/>
</dbReference>
<sequence>MKLPYNLRSNQQEIIDTIEKGLQSKNHIVIEAPTGSGKTFTSLASSLPFVINKSYKIIYCVRTNSQQEQVIRELKAFKDSGNNFSVVAIQGRQSMCPQQKDDDELAKSNWSEKSKICKSLKLQSKLGEAGCPYYRKLLRPTKSLIDRWSSEIYSAEEFTVNAESENLCPYELNKLLLKKAQIVIVPYVYFFEDFIRKYLLGWMDTTIDKIITIVDEAHNLPDWSREAASESLSVDSLHRASQESDKFGLLLGDGSPPTLFLDLVESALKSLGEYHIPEGDDEGLLPSHIVSLDSEVPTFETEMMSLGKMTLYRLKQQSSDLSKMGQLIRQTLLEKGKRPRSYLGSVGDFLCRWLDSIESHTIRLVGNKPLRLEKVCLDPRVMTSFLDETAGVVMMSGTLSPLGMFRDLVGLKPESKLERFGSIFPKENRLVRYVSDVSTSYRELNASPKVWVQLIDKLESIIDSFKGNIALFFPSYKILESALNEINISKPIYKEYSGMKQEELMNTVESFKSDSGSVLAGVMGGRLAEGIDYPDTSLEMAIIVGIPYPAPGVRQEALQHYFDVCFHGKGWEYAVESPALRKMLQAAGRVIRSENDKGMVIITDGRAGKFADSIPDLELSNDIVGDVENFFEA</sequence>
<dbReference type="GO" id="GO:0016818">
    <property type="term" value="F:hydrolase activity, acting on acid anhydrides, in phosphorus-containing anhydrides"/>
    <property type="evidence" value="ECO:0007669"/>
    <property type="project" value="InterPro"/>
</dbReference>
<dbReference type="Pfam" id="PF06733">
    <property type="entry name" value="DEAD_2"/>
    <property type="match status" value="1"/>
</dbReference>
<evidence type="ECO:0000256" key="5">
    <source>
        <dbReference type="ARBA" id="ARBA00022741"/>
    </source>
</evidence>
<evidence type="ECO:0000259" key="18">
    <source>
        <dbReference type="PROSITE" id="PS51193"/>
    </source>
</evidence>
<keyword evidence="3" id="KW-0004">4Fe-4S</keyword>